<gene>
    <name evidence="2" type="ORF">D0Y65_038512</name>
</gene>
<name>A0A445H532_GLYSO</name>
<evidence type="ECO:0000313" key="2">
    <source>
        <dbReference type="EMBL" id="RZB68768.1"/>
    </source>
</evidence>
<sequence>MLEGSLEDVCEGRPETEEAETRTNQIESKNGNLKDSEPDGCCNIRSSGISRSTHVIGPRRREEAPTIKGGDFLPVGGEGNRNTMAYTTIPDHNIQSTEQGMAQALRAGEHLHRVIGSDGCSPDCSLKKGLAISTTLNRNLDNATNWLGSLCTCFSVWTSHFNDGRTLLHVGLLPSVGKHEAKELSSLWLAYDNGTRGRFSTCLMLTCKKKDFTSLTGSALSFASLGSSSASLRLLLREWLNWDQGKLSIMDFLQLQPLSILTSWSAGFLEDSPCTFSLNLIISSISLNLATLALNSSNVAGDCLHRKHLAHDCIVIREQVHLCEESVHVFIQGDDQQVIIKFLMQGTRHICWVSIFKVELSCLTLVVVQSIMFFDVSEENAENTQKGGQKGHFGAFSDP</sequence>
<organism evidence="2 3">
    <name type="scientific">Glycine soja</name>
    <name type="common">Wild soybean</name>
    <dbReference type="NCBI Taxonomy" id="3848"/>
    <lineage>
        <taxon>Eukaryota</taxon>
        <taxon>Viridiplantae</taxon>
        <taxon>Streptophyta</taxon>
        <taxon>Embryophyta</taxon>
        <taxon>Tracheophyta</taxon>
        <taxon>Spermatophyta</taxon>
        <taxon>Magnoliopsida</taxon>
        <taxon>eudicotyledons</taxon>
        <taxon>Gunneridae</taxon>
        <taxon>Pentapetalae</taxon>
        <taxon>rosids</taxon>
        <taxon>fabids</taxon>
        <taxon>Fabales</taxon>
        <taxon>Fabaceae</taxon>
        <taxon>Papilionoideae</taxon>
        <taxon>50 kb inversion clade</taxon>
        <taxon>NPAAA clade</taxon>
        <taxon>indigoferoid/millettioid clade</taxon>
        <taxon>Phaseoleae</taxon>
        <taxon>Glycine</taxon>
        <taxon>Glycine subgen. Soja</taxon>
    </lineage>
</organism>
<feature type="compositionally biased region" description="Polar residues" evidence="1">
    <location>
        <begin position="22"/>
        <end position="31"/>
    </location>
</feature>
<feature type="region of interest" description="Disordered" evidence="1">
    <location>
        <begin position="1"/>
        <end position="40"/>
    </location>
</feature>
<evidence type="ECO:0000256" key="1">
    <source>
        <dbReference type="SAM" id="MobiDB-lite"/>
    </source>
</evidence>
<reference evidence="2 3" key="1">
    <citation type="submission" date="2018-09" db="EMBL/GenBank/DDBJ databases">
        <title>A high-quality reference genome of wild soybean provides a powerful tool to mine soybean genomes.</title>
        <authorList>
            <person name="Xie M."/>
            <person name="Chung C.Y.L."/>
            <person name="Li M.-W."/>
            <person name="Wong F.-L."/>
            <person name="Chan T.-F."/>
            <person name="Lam H.-M."/>
        </authorList>
    </citation>
    <scope>NUCLEOTIDE SEQUENCE [LARGE SCALE GENOMIC DNA]</scope>
    <source>
        <strain evidence="3">cv. W05</strain>
        <tissue evidence="2">Hypocotyl of etiolated seedlings</tissue>
    </source>
</reference>
<feature type="region of interest" description="Disordered" evidence="1">
    <location>
        <begin position="52"/>
        <end position="79"/>
    </location>
</feature>
<protein>
    <submittedName>
        <fullName evidence="2">Uncharacterized protein</fullName>
    </submittedName>
</protein>
<evidence type="ECO:0000313" key="3">
    <source>
        <dbReference type="Proteomes" id="UP000289340"/>
    </source>
</evidence>
<comment type="caution">
    <text evidence="2">The sequence shown here is derived from an EMBL/GenBank/DDBJ whole genome shotgun (WGS) entry which is preliminary data.</text>
</comment>
<dbReference type="Proteomes" id="UP000289340">
    <property type="component" value="Chromosome 14"/>
</dbReference>
<dbReference type="AlphaFoldDB" id="A0A445H532"/>
<keyword evidence="3" id="KW-1185">Reference proteome</keyword>
<dbReference type="EMBL" id="QZWG01000014">
    <property type="protein sequence ID" value="RZB68768.1"/>
    <property type="molecule type" value="Genomic_DNA"/>
</dbReference>
<proteinExistence type="predicted"/>
<accession>A0A445H532</accession>
<feature type="compositionally biased region" description="Basic and acidic residues" evidence="1">
    <location>
        <begin position="10"/>
        <end position="21"/>
    </location>
</feature>